<evidence type="ECO:0000256" key="2">
    <source>
        <dbReference type="ARBA" id="ARBA00023157"/>
    </source>
</evidence>
<dbReference type="PANTHER" id="PTHR11240">
    <property type="entry name" value="RIBONUCLEASE T2"/>
    <property type="match status" value="1"/>
</dbReference>
<dbReference type="InterPro" id="IPR033697">
    <property type="entry name" value="Ribonuclease_T2_eukaryotic"/>
</dbReference>
<evidence type="ECO:0000256" key="4">
    <source>
        <dbReference type="RuleBase" id="RU004328"/>
    </source>
</evidence>
<gene>
    <name evidence="5" type="ORF">HHI36_008992</name>
</gene>
<comment type="similarity">
    <text evidence="1 4">Belongs to the RNase T2 family.</text>
</comment>
<comment type="caution">
    <text evidence="5">The sequence shown here is derived from an EMBL/GenBank/DDBJ whole genome shotgun (WGS) entry which is preliminary data.</text>
</comment>
<keyword evidence="2" id="KW-1015">Disulfide bond</keyword>
<evidence type="ECO:0000313" key="6">
    <source>
        <dbReference type="Proteomes" id="UP001516400"/>
    </source>
</evidence>
<dbReference type="Gene3D" id="3.90.730.10">
    <property type="entry name" value="Ribonuclease T2-like"/>
    <property type="match status" value="1"/>
</dbReference>
<dbReference type="AlphaFoldDB" id="A0ABD2MUJ9"/>
<evidence type="ECO:0000256" key="1">
    <source>
        <dbReference type="ARBA" id="ARBA00007469"/>
    </source>
</evidence>
<dbReference type="PANTHER" id="PTHR11240:SF22">
    <property type="entry name" value="RIBONUCLEASE T2"/>
    <property type="match status" value="1"/>
</dbReference>
<name>A0ABD2MUJ9_9CUCU</name>
<keyword evidence="6" id="KW-1185">Reference proteome</keyword>
<evidence type="ECO:0000256" key="3">
    <source>
        <dbReference type="PIRSR" id="PIRSR633697-1"/>
    </source>
</evidence>
<dbReference type="SUPFAM" id="SSF55895">
    <property type="entry name" value="Ribonuclease Rh-like"/>
    <property type="match status" value="1"/>
</dbReference>
<dbReference type="InterPro" id="IPR036430">
    <property type="entry name" value="RNase_T2-like_sf"/>
</dbReference>
<dbReference type="InterPro" id="IPR033130">
    <property type="entry name" value="RNase_T2_His_AS_2"/>
</dbReference>
<accession>A0ABD2MUJ9</accession>
<dbReference type="Proteomes" id="UP001516400">
    <property type="component" value="Unassembled WGS sequence"/>
</dbReference>
<dbReference type="GO" id="GO:0006401">
    <property type="term" value="P:RNA catabolic process"/>
    <property type="evidence" value="ECO:0007669"/>
    <property type="project" value="UniProtKB-ARBA"/>
</dbReference>
<dbReference type="InterPro" id="IPR018188">
    <property type="entry name" value="RNase_T2_His_AS_1"/>
</dbReference>
<reference evidence="5 6" key="1">
    <citation type="journal article" date="2021" name="BMC Biol.">
        <title>Horizontally acquired antibacterial genes associated with adaptive radiation of ladybird beetles.</title>
        <authorList>
            <person name="Li H.S."/>
            <person name="Tang X.F."/>
            <person name="Huang Y.H."/>
            <person name="Xu Z.Y."/>
            <person name="Chen M.L."/>
            <person name="Du X.Y."/>
            <person name="Qiu B.Y."/>
            <person name="Chen P.T."/>
            <person name="Zhang W."/>
            <person name="Slipinski A."/>
            <person name="Escalona H.E."/>
            <person name="Waterhouse R.M."/>
            <person name="Zwick A."/>
            <person name="Pang H."/>
        </authorList>
    </citation>
    <scope>NUCLEOTIDE SEQUENCE [LARGE SCALE GENOMIC DNA]</scope>
    <source>
        <strain evidence="5">SYSU2018</strain>
    </source>
</reference>
<sequence>MSFIDNVVISVTLQNKNNKSSTMDSNPFIYIILSLSLSNFQRSYCQGLNISFVDLPDWDYLMFSQRWPVSSCIEWEGKNNSNVCNMPKDPDVWIVHGLWPTKTGTDGPNDCNSPIHFDPDQLEPILEDLDNYWTNIEASTKPNSFWAHEWKKHGTCASVLPQLNCVYNYFKKGLELNRKFELTTILADANIVPNANNYTIDDFANSILQKLNVTPQIECLSRKQESFISEIRLCFNKSFDLISCTSVGVEISNCDKKKPIKYLKDIPGVMAKASVDEYYIQPEEIISREEILHKWYTVIKFLIWFTL</sequence>
<evidence type="ECO:0000313" key="5">
    <source>
        <dbReference type="EMBL" id="KAL3269935.1"/>
    </source>
</evidence>
<proteinExistence type="inferred from homology"/>
<protein>
    <submittedName>
        <fullName evidence="5">Uncharacterized protein</fullName>
    </submittedName>
</protein>
<dbReference type="EMBL" id="JABFTP020000021">
    <property type="protein sequence ID" value="KAL3269935.1"/>
    <property type="molecule type" value="Genomic_DNA"/>
</dbReference>
<dbReference type="InterPro" id="IPR001568">
    <property type="entry name" value="RNase_T2-like"/>
</dbReference>
<organism evidence="5 6">
    <name type="scientific">Cryptolaemus montrouzieri</name>
    <dbReference type="NCBI Taxonomy" id="559131"/>
    <lineage>
        <taxon>Eukaryota</taxon>
        <taxon>Metazoa</taxon>
        <taxon>Ecdysozoa</taxon>
        <taxon>Arthropoda</taxon>
        <taxon>Hexapoda</taxon>
        <taxon>Insecta</taxon>
        <taxon>Pterygota</taxon>
        <taxon>Neoptera</taxon>
        <taxon>Endopterygota</taxon>
        <taxon>Coleoptera</taxon>
        <taxon>Polyphaga</taxon>
        <taxon>Cucujiformia</taxon>
        <taxon>Coccinelloidea</taxon>
        <taxon>Coccinellidae</taxon>
        <taxon>Scymninae</taxon>
        <taxon>Scymnini</taxon>
        <taxon>Cryptolaemus</taxon>
    </lineage>
</organism>
<feature type="active site" evidence="3">
    <location>
        <position position="149"/>
    </location>
</feature>
<dbReference type="CDD" id="cd01061">
    <property type="entry name" value="RNase_T2_euk"/>
    <property type="match status" value="1"/>
</dbReference>
<dbReference type="Pfam" id="PF00445">
    <property type="entry name" value="Ribonuclease_T2"/>
    <property type="match status" value="1"/>
</dbReference>
<dbReference type="PROSITE" id="PS00531">
    <property type="entry name" value="RNASE_T2_2"/>
    <property type="match status" value="1"/>
</dbReference>
<feature type="active site" evidence="3">
    <location>
        <position position="96"/>
    </location>
</feature>
<dbReference type="PROSITE" id="PS00530">
    <property type="entry name" value="RNASE_T2_1"/>
    <property type="match status" value="1"/>
</dbReference>
<feature type="active site" evidence="3">
    <location>
        <position position="153"/>
    </location>
</feature>